<dbReference type="PROSITE" id="PS51898">
    <property type="entry name" value="TYR_RECOMBINASE"/>
    <property type="match status" value="1"/>
</dbReference>
<name>A0A2M9ZSD2_9LEPT</name>
<dbReference type="Proteomes" id="UP000231962">
    <property type="component" value="Unassembled WGS sequence"/>
</dbReference>
<evidence type="ECO:0000313" key="6">
    <source>
        <dbReference type="Proteomes" id="UP000231990"/>
    </source>
</evidence>
<evidence type="ECO:0000313" key="3">
    <source>
        <dbReference type="EMBL" id="PJZ71347.1"/>
    </source>
</evidence>
<keyword evidence="1" id="KW-0233">DNA recombination</keyword>
<organism evidence="4 6">
    <name type="scientific">Leptospira perolatii</name>
    <dbReference type="NCBI Taxonomy" id="2023191"/>
    <lineage>
        <taxon>Bacteria</taxon>
        <taxon>Pseudomonadati</taxon>
        <taxon>Spirochaetota</taxon>
        <taxon>Spirochaetia</taxon>
        <taxon>Leptospirales</taxon>
        <taxon>Leptospiraceae</taxon>
        <taxon>Leptospira</taxon>
    </lineage>
</organism>
<dbReference type="InterPro" id="IPR011010">
    <property type="entry name" value="DNA_brk_join_enz"/>
</dbReference>
<proteinExistence type="predicted"/>
<accession>A0A2M9ZSD2</accession>
<evidence type="ECO:0000256" key="1">
    <source>
        <dbReference type="ARBA" id="ARBA00023172"/>
    </source>
</evidence>
<feature type="domain" description="Tyr recombinase" evidence="2">
    <location>
        <begin position="17"/>
        <end position="186"/>
    </location>
</feature>
<dbReference type="RefSeq" id="WP_100712300.1">
    <property type="nucleotide sequence ID" value="NZ_NPDZ01000001.1"/>
</dbReference>
<dbReference type="OrthoDB" id="336836at2"/>
<dbReference type="Pfam" id="PF00589">
    <property type="entry name" value="Phage_integrase"/>
    <property type="match status" value="1"/>
</dbReference>
<dbReference type="GO" id="GO:0003677">
    <property type="term" value="F:DNA binding"/>
    <property type="evidence" value="ECO:0007669"/>
    <property type="project" value="InterPro"/>
</dbReference>
<evidence type="ECO:0000313" key="4">
    <source>
        <dbReference type="EMBL" id="PJZ74881.1"/>
    </source>
</evidence>
<sequence length="195" mass="23394">MQYHRFPIQRFRPQETTNQEILSQNLICELLLHLSRNENHSLWFRMIYSLGLFIKELIELKVGDINWENYEIRIRGEGTSRDLMIPEYLRRDLWFRCQKRKPEDPLFEGRSGKLHPRTVQKMFVKLQERSGIRVNNLLLRKSSIVHMMEVGWDQSSILAQVGFTTKRALRKYGKCTQSQNPRKQYPLEEFLRKAA</sequence>
<keyword evidence="5" id="KW-1185">Reference proteome</keyword>
<dbReference type="Proteomes" id="UP000231990">
    <property type="component" value="Unassembled WGS sequence"/>
</dbReference>
<dbReference type="EMBL" id="NPDY01000001">
    <property type="protein sequence ID" value="PJZ71347.1"/>
    <property type="molecule type" value="Genomic_DNA"/>
</dbReference>
<dbReference type="GO" id="GO:0015074">
    <property type="term" value="P:DNA integration"/>
    <property type="evidence" value="ECO:0007669"/>
    <property type="project" value="InterPro"/>
</dbReference>
<dbReference type="Gene3D" id="1.10.443.10">
    <property type="entry name" value="Intergrase catalytic core"/>
    <property type="match status" value="1"/>
</dbReference>
<dbReference type="GO" id="GO:0006310">
    <property type="term" value="P:DNA recombination"/>
    <property type="evidence" value="ECO:0007669"/>
    <property type="project" value="UniProtKB-KW"/>
</dbReference>
<evidence type="ECO:0000259" key="2">
    <source>
        <dbReference type="PROSITE" id="PS51898"/>
    </source>
</evidence>
<evidence type="ECO:0000313" key="5">
    <source>
        <dbReference type="Proteomes" id="UP000231962"/>
    </source>
</evidence>
<dbReference type="SUPFAM" id="SSF56349">
    <property type="entry name" value="DNA breaking-rejoining enzymes"/>
    <property type="match status" value="1"/>
</dbReference>
<dbReference type="InterPro" id="IPR013762">
    <property type="entry name" value="Integrase-like_cat_sf"/>
</dbReference>
<dbReference type="AlphaFoldDB" id="A0A2M9ZSD2"/>
<dbReference type="EMBL" id="NPDZ01000001">
    <property type="protein sequence ID" value="PJZ74881.1"/>
    <property type="molecule type" value="Genomic_DNA"/>
</dbReference>
<comment type="caution">
    <text evidence="4">The sequence shown here is derived from an EMBL/GenBank/DDBJ whole genome shotgun (WGS) entry which is preliminary data.</text>
</comment>
<gene>
    <name evidence="3" type="ORF">CH360_02270</name>
    <name evidence="4" type="ORF">CH373_02270</name>
</gene>
<dbReference type="CDD" id="cd00397">
    <property type="entry name" value="DNA_BRE_C"/>
    <property type="match status" value="1"/>
</dbReference>
<dbReference type="InterPro" id="IPR002104">
    <property type="entry name" value="Integrase_catalytic"/>
</dbReference>
<reference evidence="5 6" key="1">
    <citation type="submission" date="2017-07" db="EMBL/GenBank/DDBJ databases">
        <title>Leptospira spp. isolated from tropical soils.</title>
        <authorList>
            <person name="Thibeaux R."/>
            <person name="Iraola G."/>
            <person name="Ferres I."/>
            <person name="Bierque E."/>
            <person name="Girault D."/>
            <person name="Soupe-Gilbert M.-E."/>
            <person name="Picardeau M."/>
            <person name="Goarant C."/>
        </authorList>
    </citation>
    <scope>NUCLEOTIDE SEQUENCE [LARGE SCALE GENOMIC DNA]</scope>
    <source>
        <strain evidence="4 6">FH1-B-B1</strain>
        <strain evidence="3 5">FH1-B-C1</strain>
    </source>
</reference>
<protein>
    <recommendedName>
        <fullName evidence="2">Tyr recombinase domain-containing protein</fullName>
    </recommendedName>
</protein>